<organism evidence="3 4">
    <name type="scientific">Pontibacter flavimaris</name>
    <dbReference type="NCBI Taxonomy" id="1797110"/>
    <lineage>
        <taxon>Bacteria</taxon>
        <taxon>Pseudomonadati</taxon>
        <taxon>Bacteroidota</taxon>
        <taxon>Cytophagia</taxon>
        <taxon>Cytophagales</taxon>
        <taxon>Hymenobacteraceae</taxon>
        <taxon>Pontibacter</taxon>
    </lineage>
</organism>
<dbReference type="SUPFAM" id="SSF54909">
    <property type="entry name" value="Dimeric alpha+beta barrel"/>
    <property type="match status" value="1"/>
</dbReference>
<proteinExistence type="predicted"/>
<dbReference type="InterPro" id="IPR050744">
    <property type="entry name" value="AI-2_Isomerase_LsrG"/>
</dbReference>
<dbReference type="PROSITE" id="PS51725">
    <property type="entry name" value="ABM"/>
    <property type="match status" value="1"/>
</dbReference>
<dbReference type="Proteomes" id="UP000186551">
    <property type="component" value="Unassembled WGS sequence"/>
</dbReference>
<comment type="caution">
    <text evidence="3">The sequence shown here is derived from an EMBL/GenBank/DDBJ whole genome shotgun (WGS) entry which is preliminary data.</text>
</comment>
<keyword evidence="1" id="KW-0732">Signal</keyword>
<keyword evidence="3" id="KW-0560">Oxidoreductase</keyword>
<gene>
    <name evidence="3" type="ORF">A3841_05375</name>
</gene>
<reference evidence="3 4" key="1">
    <citation type="submission" date="2016-03" db="EMBL/GenBank/DDBJ databases">
        <title>Genome sequence of Pontibacter sp. nov., of the family cytophagaceae, isolated from marine sediment of the Yellow Sea, China.</title>
        <authorList>
            <person name="Zhang G."/>
            <person name="Zhang R."/>
        </authorList>
    </citation>
    <scope>NUCLEOTIDE SEQUENCE [LARGE SCALE GENOMIC DNA]</scope>
    <source>
        <strain evidence="3 4">S10-8</strain>
    </source>
</reference>
<dbReference type="PANTHER" id="PTHR33336:SF3">
    <property type="entry name" value="ABM DOMAIN-CONTAINING PROTEIN"/>
    <property type="match status" value="1"/>
</dbReference>
<feature type="chain" id="PRO_5013384480" evidence="1">
    <location>
        <begin position="24"/>
        <end position="144"/>
    </location>
</feature>
<dbReference type="PANTHER" id="PTHR33336">
    <property type="entry name" value="QUINOL MONOOXYGENASE YGIN-RELATED"/>
    <property type="match status" value="1"/>
</dbReference>
<keyword evidence="3" id="KW-0503">Monooxygenase</keyword>
<keyword evidence="4" id="KW-1185">Reference proteome</keyword>
<dbReference type="STRING" id="1797110.A3841_05375"/>
<dbReference type="InterPro" id="IPR007138">
    <property type="entry name" value="ABM_dom"/>
</dbReference>
<sequence length="144" mass="16746">MKSVNKASLFFLLLIFVSSCTQRAENEKSFNADEMIIRISEIEIDSADLEEYISILKEESEASVRLEPGVISIYPMYQKENPTQIRILEIYKDKEAYDSHLETPHFKHYKTTTLKMVKSLKLLDMEAIDEESMPAIFEKLSENE</sequence>
<dbReference type="EMBL" id="LVWA01000012">
    <property type="protein sequence ID" value="OKL38581.1"/>
    <property type="molecule type" value="Genomic_DNA"/>
</dbReference>
<dbReference type="Pfam" id="PF03992">
    <property type="entry name" value="ABM"/>
    <property type="match status" value="1"/>
</dbReference>
<evidence type="ECO:0000259" key="2">
    <source>
        <dbReference type="PROSITE" id="PS51725"/>
    </source>
</evidence>
<name>A0A1Q5P8S1_9BACT</name>
<feature type="domain" description="ABM" evidence="2">
    <location>
        <begin position="36"/>
        <end position="129"/>
    </location>
</feature>
<dbReference type="AlphaFoldDB" id="A0A1Q5P8S1"/>
<accession>A0A1Q5P8S1</accession>
<evidence type="ECO:0000313" key="4">
    <source>
        <dbReference type="Proteomes" id="UP000186551"/>
    </source>
</evidence>
<protein>
    <submittedName>
        <fullName evidence="3">Antibiotic biosynthesis monooxygenase</fullName>
    </submittedName>
</protein>
<dbReference type="Gene3D" id="3.30.70.100">
    <property type="match status" value="1"/>
</dbReference>
<feature type="signal peptide" evidence="1">
    <location>
        <begin position="1"/>
        <end position="23"/>
    </location>
</feature>
<dbReference type="RefSeq" id="WP_073854501.1">
    <property type="nucleotide sequence ID" value="NZ_LVWA01000012.1"/>
</dbReference>
<evidence type="ECO:0000313" key="3">
    <source>
        <dbReference type="EMBL" id="OKL38581.1"/>
    </source>
</evidence>
<evidence type="ECO:0000256" key="1">
    <source>
        <dbReference type="SAM" id="SignalP"/>
    </source>
</evidence>
<dbReference type="GO" id="GO:0004497">
    <property type="term" value="F:monooxygenase activity"/>
    <property type="evidence" value="ECO:0007669"/>
    <property type="project" value="UniProtKB-KW"/>
</dbReference>
<dbReference type="PROSITE" id="PS51257">
    <property type="entry name" value="PROKAR_LIPOPROTEIN"/>
    <property type="match status" value="1"/>
</dbReference>
<dbReference type="InterPro" id="IPR011008">
    <property type="entry name" value="Dimeric_a/b-barrel"/>
</dbReference>